<evidence type="ECO:0000313" key="8">
    <source>
        <dbReference type="Proteomes" id="UP001209317"/>
    </source>
</evidence>
<comment type="caution">
    <text evidence="7">The sequence shown here is derived from an EMBL/GenBank/DDBJ whole genome shotgun (WGS) entry which is preliminary data.</text>
</comment>
<dbReference type="RefSeq" id="WP_263037954.1">
    <property type="nucleotide sequence ID" value="NZ_JAOTPL010000009.1"/>
</dbReference>
<accession>A0AAE3LKK0</accession>
<feature type="transmembrane region" description="Helical" evidence="6">
    <location>
        <begin position="6"/>
        <end position="24"/>
    </location>
</feature>
<dbReference type="Pfam" id="PF02646">
    <property type="entry name" value="RmuC"/>
    <property type="match status" value="1"/>
</dbReference>
<dbReference type="Proteomes" id="UP001209317">
    <property type="component" value="Unassembled WGS sequence"/>
</dbReference>
<evidence type="ECO:0000256" key="1">
    <source>
        <dbReference type="ARBA" id="ARBA00003416"/>
    </source>
</evidence>
<proteinExistence type="inferred from homology"/>
<keyword evidence="6" id="KW-1133">Transmembrane helix</keyword>
<keyword evidence="4" id="KW-0233">DNA recombination</keyword>
<evidence type="ECO:0000256" key="2">
    <source>
        <dbReference type="ARBA" id="ARBA00009840"/>
    </source>
</evidence>
<keyword evidence="6" id="KW-0472">Membrane</keyword>
<evidence type="ECO:0000256" key="5">
    <source>
        <dbReference type="SAM" id="Coils"/>
    </source>
</evidence>
<dbReference type="AlphaFoldDB" id="A0AAE3LKK0"/>
<keyword evidence="6" id="KW-0812">Transmembrane</keyword>
<reference evidence="7" key="1">
    <citation type="submission" date="2022-10" db="EMBL/GenBank/DDBJ databases">
        <authorList>
            <person name="Kim H.S."/>
            <person name="Kim J.-S."/>
            <person name="Suh M.K."/>
            <person name="Eom M.K."/>
            <person name="Lee J.-S."/>
        </authorList>
    </citation>
    <scope>NUCLEOTIDE SEQUENCE</scope>
    <source>
        <strain evidence="7">LIP-5</strain>
    </source>
</reference>
<dbReference type="EMBL" id="JAOTPL010000009">
    <property type="protein sequence ID" value="MCU7694469.1"/>
    <property type="molecule type" value="Genomic_DNA"/>
</dbReference>
<comment type="function">
    <text evidence="1">Involved in DNA recombination.</text>
</comment>
<evidence type="ECO:0000256" key="3">
    <source>
        <dbReference type="ARBA" id="ARBA00023054"/>
    </source>
</evidence>
<keyword evidence="3 5" id="KW-0175">Coiled coil</keyword>
<dbReference type="PANTHER" id="PTHR30563">
    <property type="entry name" value="DNA RECOMBINATION PROTEIN RMUC"/>
    <property type="match status" value="1"/>
</dbReference>
<evidence type="ECO:0000256" key="6">
    <source>
        <dbReference type="SAM" id="Phobius"/>
    </source>
</evidence>
<protein>
    <submittedName>
        <fullName evidence="7">DNA recombination protein RmuC</fullName>
    </submittedName>
</protein>
<evidence type="ECO:0000313" key="7">
    <source>
        <dbReference type="EMBL" id="MCU7694469.1"/>
    </source>
</evidence>
<comment type="similarity">
    <text evidence="2">Belongs to the RmuC family.</text>
</comment>
<dbReference type="PANTHER" id="PTHR30563:SF0">
    <property type="entry name" value="DNA RECOMBINATION PROTEIN RMUC"/>
    <property type="match status" value="1"/>
</dbReference>
<keyword evidence="8" id="KW-1185">Reference proteome</keyword>
<organism evidence="7 8">
    <name type="scientific">Haoranjiania flava</name>
    <dbReference type="NCBI Taxonomy" id="1856322"/>
    <lineage>
        <taxon>Bacteria</taxon>
        <taxon>Pseudomonadati</taxon>
        <taxon>Bacteroidota</taxon>
        <taxon>Chitinophagia</taxon>
        <taxon>Chitinophagales</taxon>
        <taxon>Chitinophagaceae</taxon>
        <taxon>Haoranjiania</taxon>
    </lineage>
</organism>
<dbReference type="GO" id="GO:0006310">
    <property type="term" value="P:DNA recombination"/>
    <property type="evidence" value="ECO:0007669"/>
    <property type="project" value="UniProtKB-KW"/>
</dbReference>
<dbReference type="InterPro" id="IPR003798">
    <property type="entry name" value="DNA_recombination_RmuC"/>
</dbReference>
<name>A0AAE3LKK0_9BACT</name>
<evidence type="ECO:0000256" key="4">
    <source>
        <dbReference type="ARBA" id="ARBA00023172"/>
    </source>
</evidence>
<feature type="coiled-coil region" evidence="5">
    <location>
        <begin position="126"/>
        <end position="164"/>
    </location>
</feature>
<gene>
    <name evidence="7" type="primary">rmuC</name>
    <name evidence="7" type="ORF">OD355_08065</name>
</gene>
<sequence length="477" mass="54442">MTLTEILLIIALLMLAANILLTLLRQPGSNTDALKAEMIRTYADVSKIDPLIRSEFSGNRQEILKSTREARQELNASLRDFSEKLTGDTKANRTELVAGLKSFEAQFTANVKDFNELQRVKFNDLLIKQEQIKNETEAKLEKIRETVENKLRILQEDNAKKLDEMRNTVDEKLQTTLEKRFTDSFKIISERLELVHKGLGEMQTLASSVGDIKKVMSNVKSRGILGEYQLANILEDLLTNEQYERNVKTKAGSGAIVEFAIKLPNNNYEEKTLWLPIDSKFPKEDYEALVDAYDDADVNRINDLKRSFKLSILKNARDIKEKYIDPPNTTEYGIMFLPFESLYAEVLRTPGLFEQVQKDYKITITGPTTLSALLSSLQMGFRTLAIEKRSSEVWDILGVVKTEFGKFGTVLEKTKRKLQEATNTIDQAGVRSRAIERQLRKVQQLPAPEMQQQIETELNESSLEDSIENILFNEEGD</sequence>